<proteinExistence type="predicted"/>
<dbReference type="Proteomes" id="UP000003688">
    <property type="component" value="Unassembled WGS sequence"/>
</dbReference>
<keyword evidence="1" id="KW-1133">Transmembrane helix</keyword>
<feature type="transmembrane region" description="Helical" evidence="1">
    <location>
        <begin position="15"/>
        <end position="37"/>
    </location>
</feature>
<gene>
    <name evidence="2" type="ORF">Cflav_PD1677</name>
</gene>
<organism evidence="2 3">
    <name type="scientific">Pedosphaera parvula (strain Ellin514)</name>
    <dbReference type="NCBI Taxonomy" id="320771"/>
    <lineage>
        <taxon>Bacteria</taxon>
        <taxon>Pseudomonadati</taxon>
        <taxon>Verrucomicrobiota</taxon>
        <taxon>Pedosphaerae</taxon>
        <taxon>Pedosphaerales</taxon>
        <taxon>Pedosphaeraceae</taxon>
        <taxon>Pedosphaera</taxon>
    </lineage>
</organism>
<dbReference type="EMBL" id="ABOX02000036">
    <property type="protein sequence ID" value="EEF58844.1"/>
    <property type="molecule type" value="Genomic_DNA"/>
</dbReference>
<evidence type="ECO:0000313" key="3">
    <source>
        <dbReference type="Proteomes" id="UP000003688"/>
    </source>
</evidence>
<protein>
    <submittedName>
        <fullName evidence="2">Uncharacterized protein</fullName>
    </submittedName>
</protein>
<dbReference type="AlphaFoldDB" id="B9XMR9"/>
<sequence>MRAGAYNKVLSRSRVLAAMPCLTVIRANRIFLVWLFAKIWQGQLIYEQSA</sequence>
<reference evidence="2 3" key="1">
    <citation type="journal article" date="2011" name="J. Bacteriol.">
        <title>Genome sequence of 'Pedosphaera parvula' Ellin514, an aerobic Verrucomicrobial isolate from pasture soil.</title>
        <authorList>
            <person name="Kant R."/>
            <person name="van Passel M.W."/>
            <person name="Sangwan P."/>
            <person name="Palva A."/>
            <person name="Lucas S."/>
            <person name="Copeland A."/>
            <person name="Lapidus A."/>
            <person name="Glavina Del Rio T."/>
            <person name="Dalin E."/>
            <person name="Tice H."/>
            <person name="Bruce D."/>
            <person name="Goodwin L."/>
            <person name="Pitluck S."/>
            <person name="Chertkov O."/>
            <person name="Larimer F.W."/>
            <person name="Land M.L."/>
            <person name="Hauser L."/>
            <person name="Brettin T.S."/>
            <person name="Detter J.C."/>
            <person name="Han S."/>
            <person name="de Vos W.M."/>
            <person name="Janssen P.H."/>
            <person name="Smidt H."/>
        </authorList>
    </citation>
    <scope>NUCLEOTIDE SEQUENCE [LARGE SCALE GENOMIC DNA]</scope>
    <source>
        <strain evidence="2 3">Ellin514</strain>
    </source>
</reference>
<evidence type="ECO:0000256" key="1">
    <source>
        <dbReference type="SAM" id="Phobius"/>
    </source>
</evidence>
<keyword evidence="1" id="KW-0812">Transmembrane</keyword>
<keyword evidence="3" id="KW-1185">Reference proteome</keyword>
<name>B9XMR9_PEDPL</name>
<keyword evidence="1" id="KW-0472">Membrane</keyword>
<evidence type="ECO:0000313" key="2">
    <source>
        <dbReference type="EMBL" id="EEF58844.1"/>
    </source>
</evidence>
<accession>B9XMR9</accession>
<dbReference type="STRING" id="320771.Cflav_PD1677"/>
<comment type="caution">
    <text evidence="2">The sequence shown here is derived from an EMBL/GenBank/DDBJ whole genome shotgun (WGS) entry which is preliminary data.</text>
</comment>